<sequence>YLLNSYTNVYLLNRPHYYSIKECLRSKGRKGFKKKNKIIRYGLIYNSPGYIYPFYLSKEYLWPDNL</sequence>
<dbReference type="RefSeq" id="XP_024729781.1">
    <property type="nucleotide sequence ID" value="XM_024875892.1"/>
</dbReference>
<name>A0A2J6SQ44_9HELO</name>
<dbReference type="GeneID" id="36583971"/>
<keyword evidence="1" id="KW-0472">Membrane</keyword>
<dbReference type="Proteomes" id="UP000235371">
    <property type="component" value="Unassembled WGS sequence"/>
</dbReference>
<dbReference type="InParanoid" id="A0A2J6SQ44"/>
<accession>A0A2J6SQ44</accession>
<keyword evidence="1" id="KW-1133">Transmembrane helix</keyword>
<feature type="transmembrane region" description="Helical" evidence="1">
    <location>
        <begin position="38"/>
        <end position="56"/>
    </location>
</feature>
<reference evidence="2 3" key="1">
    <citation type="submission" date="2016-04" db="EMBL/GenBank/DDBJ databases">
        <title>A degradative enzymes factory behind the ericoid mycorrhizal symbiosis.</title>
        <authorList>
            <consortium name="DOE Joint Genome Institute"/>
            <person name="Martino E."/>
            <person name="Morin E."/>
            <person name="Grelet G."/>
            <person name="Kuo A."/>
            <person name="Kohler A."/>
            <person name="Daghino S."/>
            <person name="Barry K."/>
            <person name="Choi C."/>
            <person name="Cichocki N."/>
            <person name="Clum A."/>
            <person name="Copeland A."/>
            <person name="Hainaut M."/>
            <person name="Haridas S."/>
            <person name="Labutti K."/>
            <person name="Lindquist E."/>
            <person name="Lipzen A."/>
            <person name="Khouja H.-R."/>
            <person name="Murat C."/>
            <person name="Ohm R."/>
            <person name="Olson A."/>
            <person name="Spatafora J."/>
            <person name="Veneault-Fourrey C."/>
            <person name="Henrissat B."/>
            <person name="Grigoriev I."/>
            <person name="Martin F."/>
            <person name="Perotto S."/>
        </authorList>
    </citation>
    <scope>NUCLEOTIDE SEQUENCE [LARGE SCALE GENOMIC DNA]</scope>
    <source>
        <strain evidence="2 3">E</strain>
    </source>
</reference>
<dbReference type="AlphaFoldDB" id="A0A2J6SQ44"/>
<dbReference type="EMBL" id="KZ613895">
    <property type="protein sequence ID" value="PMD52877.1"/>
    <property type="molecule type" value="Genomic_DNA"/>
</dbReference>
<keyword evidence="1" id="KW-0812">Transmembrane</keyword>
<evidence type="ECO:0000313" key="3">
    <source>
        <dbReference type="Proteomes" id="UP000235371"/>
    </source>
</evidence>
<keyword evidence="3" id="KW-1185">Reference proteome</keyword>
<feature type="non-terminal residue" evidence="2">
    <location>
        <position position="1"/>
    </location>
</feature>
<evidence type="ECO:0000313" key="2">
    <source>
        <dbReference type="EMBL" id="PMD52877.1"/>
    </source>
</evidence>
<protein>
    <submittedName>
        <fullName evidence="2">Uncharacterized protein</fullName>
    </submittedName>
</protein>
<organism evidence="2 3">
    <name type="scientific">Hyaloscypha bicolor E</name>
    <dbReference type="NCBI Taxonomy" id="1095630"/>
    <lineage>
        <taxon>Eukaryota</taxon>
        <taxon>Fungi</taxon>
        <taxon>Dikarya</taxon>
        <taxon>Ascomycota</taxon>
        <taxon>Pezizomycotina</taxon>
        <taxon>Leotiomycetes</taxon>
        <taxon>Helotiales</taxon>
        <taxon>Hyaloscyphaceae</taxon>
        <taxon>Hyaloscypha</taxon>
        <taxon>Hyaloscypha bicolor</taxon>
    </lineage>
</organism>
<gene>
    <name evidence="2" type="ORF">K444DRAFT_542642</name>
</gene>
<evidence type="ECO:0000256" key="1">
    <source>
        <dbReference type="SAM" id="Phobius"/>
    </source>
</evidence>
<dbReference type="STRING" id="1095630.A0A2J6SQ44"/>
<proteinExistence type="predicted"/>